<dbReference type="PANTHER" id="PTHR12336:SF0">
    <property type="entry name" value="ADULT CUTICLE PROTEIN 1-RELATED"/>
    <property type="match status" value="1"/>
</dbReference>
<keyword evidence="1" id="KW-0732">Signal</keyword>
<dbReference type="Pfam" id="PF15955">
    <property type="entry name" value="Cuticle_4"/>
    <property type="match status" value="1"/>
</dbReference>
<evidence type="ECO:0000313" key="2">
    <source>
        <dbReference type="EMBL" id="JAA94248.1"/>
    </source>
</evidence>
<sequence length="132" mass="12425">MKFIVALVIAAIAMAAEGSIIPLLLSGPAILPAPAGLAIPGATIIQSNPAAIPIAIPAPAPIALDISSAPAAPALILAASAAAAPALTIAAPAPALAASSVSATRGSVHVAPLPGHAISQQQLNLAPAPGTA</sequence>
<name>T1E2L6_9DIPT</name>
<reference evidence="2" key="1">
    <citation type="journal article" date="2013" name="BMC Genomics">
        <title>A deep insight into the sialotranscriptome of the mosquito, Psorophora albipes.</title>
        <authorList>
            <person name="Chagas A.C."/>
            <person name="Calvo E."/>
            <person name="Rios-Velasquez C.M."/>
            <person name="Pessoa F.A."/>
            <person name="Medeiros J.F."/>
            <person name="Ribeiro J.M."/>
        </authorList>
    </citation>
    <scope>NUCLEOTIDE SEQUENCE</scope>
</reference>
<dbReference type="InterPro" id="IPR031874">
    <property type="entry name" value="Cuticle_Acp1"/>
</dbReference>
<dbReference type="EMBL" id="GALA01000604">
    <property type="protein sequence ID" value="JAA94248.1"/>
    <property type="molecule type" value="mRNA"/>
</dbReference>
<proteinExistence type="evidence at transcript level"/>
<protein>
    <submittedName>
        <fullName evidence="2">Putative cuticle protein</fullName>
    </submittedName>
</protein>
<dbReference type="PANTHER" id="PTHR12336">
    <property type="entry name" value="ADULT CUTICLE PROTEIN 1-RELATED"/>
    <property type="match status" value="1"/>
</dbReference>
<feature type="signal peptide" evidence="1">
    <location>
        <begin position="1"/>
        <end position="18"/>
    </location>
</feature>
<organism evidence="2">
    <name type="scientific">Psorophora albipes</name>
    <dbReference type="NCBI Taxonomy" id="869069"/>
    <lineage>
        <taxon>Eukaryota</taxon>
        <taxon>Metazoa</taxon>
        <taxon>Ecdysozoa</taxon>
        <taxon>Arthropoda</taxon>
        <taxon>Hexapoda</taxon>
        <taxon>Insecta</taxon>
        <taxon>Pterygota</taxon>
        <taxon>Neoptera</taxon>
        <taxon>Endopterygota</taxon>
        <taxon>Diptera</taxon>
        <taxon>Nematocera</taxon>
        <taxon>Culicoidea</taxon>
        <taxon>Culicidae</taxon>
        <taxon>Culicinae</taxon>
        <taxon>Aedini</taxon>
        <taxon>Psorophora</taxon>
    </lineage>
</organism>
<dbReference type="AlphaFoldDB" id="T1E2L6"/>
<accession>T1E2L6</accession>
<evidence type="ECO:0000256" key="1">
    <source>
        <dbReference type="SAM" id="SignalP"/>
    </source>
</evidence>
<feature type="chain" id="PRO_5004574750" evidence="1">
    <location>
        <begin position="19"/>
        <end position="132"/>
    </location>
</feature>